<dbReference type="Pfam" id="PF16794">
    <property type="entry name" value="fn3_4"/>
    <property type="match status" value="1"/>
</dbReference>
<feature type="compositionally biased region" description="Polar residues" evidence="1">
    <location>
        <begin position="416"/>
        <end position="447"/>
    </location>
</feature>
<reference evidence="3" key="1">
    <citation type="submission" date="2021-02" db="EMBL/GenBank/DDBJ databases">
        <authorList>
            <person name="Nowell W R."/>
        </authorList>
    </citation>
    <scope>NUCLEOTIDE SEQUENCE</scope>
</reference>
<proteinExistence type="predicted"/>
<dbReference type="Gene3D" id="2.60.40.10">
    <property type="entry name" value="Immunoglobulins"/>
    <property type="match status" value="1"/>
</dbReference>
<evidence type="ECO:0000313" key="3">
    <source>
        <dbReference type="EMBL" id="CAF0894011.1"/>
    </source>
</evidence>
<dbReference type="InterPro" id="IPR056565">
    <property type="entry name" value="Fn3_ATF7IP"/>
</dbReference>
<dbReference type="InterPro" id="IPR036116">
    <property type="entry name" value="FN3_sf"/>
</dbReference>
<dbReference type="PANTHER" id="PTHR23210:SF26">
    <property type="entry name" value="ACTIVATING TRANSCRIPTION FACTOR 7-INTERACTING PROTEIN 1"/>
    <property type="match status" value="1"/>
</dbReference>
<accession>A0A813Z3E5</accession>
<organism evidence="3 4">
    <name type="scientific">Adineta steineri</name>
    <dbReference type="NCBI Taxonomy" id="433720"/>
    <lineage>
        <taxon>Eukaryota</taxon>
        <taxon>Metazoa</taxon>
        <taxon>Spiralia</taxon>
        <taxon>Gnathifera</taxon>
        <taxon>Rotifera</taxon>
        <taxon>Eurotatoria</taxon>
        <taxon>Bdelloidea</taxon>
        <taxon>Adinetida</taxon>
        <taxon>Adinetidae</taxon>
        <taxon>Adineta</taxon>
    </lineage>
</organism>
<dbReference type="Proteomes" id="UP000663832">
    <property type="component" value="Unassembled WGS sequence"/>
</dbReference>
<dbReference type="InterPro" id="IPR026085">
    <property type="entry name" value="ATF7-int"/>
</dbReference>
<feature type="compositionally biased region" description="Polar residues" evidence="1">
    <location>
        <begin position="310"/>
        <end position="326"/>
    </location>
</feature>
<feature type="region of interest" description="Disordered" evidence="1">
    <location>
        <begin position="405"/>
        <end position="447"/>
    </location>
</feature>
<keyword evidence="4" id="KW-1185">Reference proteome</keyword>
<feature type="domain" description="Fibronectin type-III" evidence="2">
    <location>
        <begin position="467"/>
        <end position="568"/>
    </location>
</feature>
<dbReference type="PANTHER" id="PTHR23210">
    <property type="entry name" value="ACTIVATING TRANSCRIPTION FACTOR 7 INTERACTING PROTEIN"/>
    <property type="match status" value="1"/>
</dbReference>
<evidence type="ECO:0000313" key="4">
    <source>
        <dbReference type="Proteomes" id="UP000663832"/>
    </source>
</evidence>
<dbReference type="SUPFAM" id="SSF49265">
    <property type="entry name" value="Fibronectin type III"/>
    <property type="match status" value="1"/>
</dbReference>
<evidence type="ECO:0000256" key="1">
    <source>
        <dbReference type="SAM" id="MobiDB-lite"/>
    </source>
</evidence>
<dbReference type="GO" id="GO:0006355">
    <property type="term" value="P:regulation of DNA-templated transcription"/>
    <property type="evidence" value="ECO:0007669"/>
    <property type="project" value="TreeGrafter"/>
</dbReference>
<name>A0A813Z3E5_9BILA</name>
<dbReference type="EMBL" id="CAJNOM010000041">
    <property type="protein sequence ID" value="CAF0894011.1"/>
    <property type="molecule type" value="Genomic_DNA"/>
</dbReference>
<comment type="caution">
    <text evidence="3">The sequence shown here is derived from an EMBL/GenBank/DDBJ whole genome shotgun (WGS) entry which is preliminary data.</text>
</comment>
<protein>
    <recommendedName>
        <fullName evidence="2">Fibronectin type-III domain-containing protein</fullName>
    </recommendedName>
</protein>
<feature type="region of interest" description="Disordered" evidence="1">
    <location>
        <begin position="299"/>
        <end position="333"/>
    </location>
</feature>
<dbReference type="GO" id="GO:0005634">
    <property type="term" value="C:nucleus"/>
    <property type="evidence" value="ECO:0007669"/>
    <property type="project" value="TreeGrafter"/>
</dbReference>
<dbReference type="PROSITE" id="PS50853">
    <property type="entry name" value="FN3"/>
    <property type="match status" value="1"/>
</dbReference>
<dbReference type="OrthoDB" id="2434995at2759"/>
<sequence length="570" mass="64127">MNTIMSTTIIPDIYRHIARKSTVTRNIKPPSKNVSLCTTTLNIDNNYKEEQSIFDTIRYDIKLENEISQQERSFVIIPDNETEQMIVEESTEEIIRDVLEQMINQIHEDLLNQTENSVQCVTNNSTDIHNTIDSLMNYIDGNNNEQSIDTTNTESLATTNEVHMDDGTESLNEEVSMENEQQQSSILSQSQNDEDIVEIEASTSDTHPPLCTCQCHQTISNSQSANEYLQFEQALRQTRQEQQQDRSLNNNRLIQTLKRQHEDLMNFYQKQLYKSKIDREQQTTKINQHDSQIQTDISTIQQQPPPPQNLRPTTLQINGKHSTPNSKGPPATSIRPFNSFLTPIRTTGPSLQQLIPCLTTTSTATTTTLTNKTALVKKTTLVAATNPQPSILPTTSHDIVDLTEEDDDNSNNNTNGVSIPTKLQQSPATPTPVTTNIQPTNRSNSMTPLGQTFPLRPLPECPKCDHTIARPQLSIAQDNTTVRLTWNLPSTPVESIKNYEIYAYKQSSVASTTDWKKIGKVDSMRLPMAVTLKEFQSNSYYAFAVRGISNTNNIGPFCEPKIILTGNAPV</sequence>
<dbReference type="InterPro" id="IPR003961">
    <property type="entry name" value="FN3_dom"/>
</dbReference>
<dbReference type="GO" id="GO:0003712">
    <property type="term" value="F:transcription coregulator activity"/>
    <property type="evidence" value="ECO:0007669"/>
    <property type="project" value="TreeGrafter"/>
</dbReference>
<gene>
    <name evidence="3" type="ORF">QVE165_LOCUS9103</name>
</gene>
<dbReference type="InterPro" id="IPR013783">
    <property type="entry name" value="Ig-like_fold"/>
</dbReference>
<dbReference type="AlphaFoldDB" id="A0A813Z3E5"/>
<dbReference type="GO" id="GO:0005667">
    <property type="term" value="C:transcription regulator complex"/>
    <property type="evidence" value="ECO:0007669"/>
    <property type="project" value="TreeGrafter"/>
</dbReference>
<dbReference type="CDD" id="cd00063">
    <property type="entry name" value="FN3"/>
    <property type="match status" value="1"/>
</dbReference>
<evidence type="ECO:0000259" key="2">
    <source>
        <dbReference type="PROSITE" id="PS50853"/>
    </source>
</evidence>